<protein>
    <submittedName>
        <fullName evidence="10">Bombesin receptor-activated protein C6orf89</fullName>
    </submittedName>
</protein>
<sequence>MADRQNIIAIGIQAKKKLLLSIECQLAINAYIKPNRLSKSPRPDSFLGTAWETSWLCKLSRVALAGILLLLKVMFVLIISTVVIYTAFNTFVDYGAIYHSAAFWNIQVPMTRSSRMVSMTFSLHKLPQFQDAHHDFCLLINPFYEVSNPPCFACKGVKVVDLTGMSEFTFQRFYQYKGTPFITKNVPPTPTNMQAFTKILLETGNFEELPTGADSSLDLEIIRTNVSRALRKIFPPPLYIPRLDSIHPKQYIFMDGPYSSSYSLPMTWYENVFIMQIQGLRRIELMPVRHCKAECSSLSIDLEPGDILYYTWYFWKTSSNLVPGGQDSDKHSINIVGHFF</sequence>
<dbReference type="Proteomes" id="UP000094527">
    <property type="component" value="Unassembled WGS sequence"/>
</dbReference>
<dbReference type="OrthoDB" id="10036464at2759"/>
<comment type="caution">
    <text evidence="10">The sequence shown here is derived from an EMBL/GenBank/DDBJ whole genome shotgun (WGS) entry which is preliminary data.</text>
</comment>
<evidence type="ECO:0000256" key="2">
    <source>
        <dbReference type="ARBA" id="ARBA00004496"/>
    </source>
</evidence>
<dbReference type="InterPro" id="IPR038757">
    <property type="entry name" value="BRAP"/>
</dbReference>
<keyword evidence="6 9" id="KW-1133">Transmembrane helix</keyword>
<accession>A0A1D2MCH8</accession>
<evidence type="ECO:0000256" key="4">
    <source>
        <dbReference type="ARBA" id="ARBA00022692"/>
    </source>
</evidence>
<evidence type="ECO:0000256" key="5">
    <source>
        <dbReference type="ARBA" id="ARBA00022968"/>
    </source>
</evidence>
<keyword evidence="7" id="KW-0333">Golgi apparatus</keyword>
<keyword evidence="8 9" id="KW-0472">Membrane</keyword>
<evidence type="ECO:0000256" key="3">
    <source>
        <dbReference type="ARBA" id="ARBA00022490"/>
    </source>
</evidence>
<dbReference type="EMBL" id="LJIJ01001865">
    <property type="protein sequence ID" value="ODM90649.1"/>
    <property type="molecule type" value="Genomic_DNA"/>
</dbReference>
<dbReference type="AlphaFoldDB" id="A0A1D2MCH8"/>
<keyword evidence="11" id="KW-1185">Reference proteome</keyword>
<feature type="transmembrane region" description="Helical" evidence="9">
    <location>
        <begin position="62"/>
        <end position="88"/>
    </location>
</feature>
<comment type="subcellular location">
    <subcellularLocation>
        <location evidence="2">Cytoplasm</location>
    </subcellularLocation>
    <subcellularLocation>
        <location evidence="1">Golgi apparatus membrane</location>
        <topology evidence="1">Single-pass type II membrane protein</topology>
    </subcellularLocation>
</comment>
<proteinExistence type="predicted"/>
<keyword evidence="4 9" id="KW-0812">Transmembrane</keyword>
<keyword evidence="3" id="KW-0963">Cytoplasm</keyword>
<dbReference type="PANTHER" id="PTHR35259:SF1">
    <property type="entry name" value="BOMBESIN RECEPTOR-ACTIVATED PROTEIN C6ORF89"/>
    <property type="match status" value="1"/>
</dbReference>
<keyword evidence="5" id="KW-0735">Signal-anchor</keyword>
<evidence type="ECO:0000313" key="11">
    <source>
        <dbReference type="Proteomes" id="UP000094527"/>
    </source>
</evidence>
<gene>
    <name evidence="10" type="ORF">Ocin01_16035</name>
</gene>
<dbReference type="GO" id="GO:0000139">
    <property type="term" value="C:Golgi membrane"/>
    <property type="evidence" value="ECO:0007669"/>
    <property type="project" value="UniProtKB-SubCell"/>
</dbReference>
<evidence type="ECO:0000313" key="10">
    <source>
        <dbReference type="EMBL" id="ODM90649.1"/>
    </source>
</evidence>
<dbReference type="PANTHER" id="PTHR35259">
    <property type="entry name" value="BOMBESIN RECEPTOR-ACTIVATED PROTEIN C6ORF89"/>
    <property type="match status" value="1"/>
</dbReference>
<organism evidence="10 11">
    <name type="scientific">Orchesella cincta</name>
    <name type="common">Springtail</name>
    <name type="synonym">Podura cincta</name>
    <dbReference type="NCBI Taxonomy" id="48709"/>
    <lineage>
        <taxon>Eukaryota</taxon>
        <taxon>Metazoa</taxon>
        <taxon>Ecdysozoa</taxon>
        <taxon>Arthropoda</taxon>
        <taxon>Hexapoda</taxon>
        <taxon>Collembola</taxon>
        <taxon>Entomobryomorpha</taxon>
        <taxon>Entomobryoidea</taxon>
        <taxon>Orchesellidae</taxon>
        <taxon>Orchesellinae</taxon>
        <taxon>Orchesella</taxon>
    </lineage>
</organism>
<evidence type="ECO:0000256" key="1">
    <source>
        <dbReference type="ARBA" id="ARBA00004323"/>
    </source>
</evidence>
<evidence type="ECO:0000256" key="9">
    <source>
        <dbReference type="SAM" id="Phobius"/>
    </source>
</evidence>
<keyword evidence="10" id="KW-0675">Receptor</keyword>
<evidence type="ECO:0000256" key="8">
    <source>
        <dbReference type="ARBA" id="ARBA00023136"/>
    </source>
</evidence>
<evidence type="ECO:0000256" key="6">
    <source>
        <dbReference type="ARBA" id="ARBA00022989"/>
    </source>
</evidence>
<name>A0A1D2MCH8_ORCCI</name>
<evidence type="ECO:0000256" key="7">
    <source>
        <dbReference type="ARBA" id="ARBA00023034"/>
    </source>
</evidence>
<reference evidence="10 11" key="1">
    <citation type="journal article" date="2016" name="Genome Biol. Evol.">
        <title>Gene Family Evolution Reflects Adaptation to Soil Environmental Stressors in the Genome of the Collembolan Orchesella cincta.</title>
        <authorList>
            <person name="Faddeeva-Vakhrusheva A."/>
            <person name="Derks M.F."/>
            <person name="Anvar S.Y."/>
            <person name="Agamennone V."/>
            <person name="Suring W."/>
            <person name="Smit S."/>
            <person name="van Straalen N.M."/>
            <person name="Roelofs D."/>
        </authorList>
    </citation>
    <scope>NUCLEOTIDE SEQUENCE [LARGE SCALE GENOMIC DNA]</scope>
    <source>
        <tissue evidence="10">Mixed pool</tissue>
    </source>
</reference>